<dbReference type="EMBL" id="CP001047">
    <property type="protein sequence ID" value="ACF07352.1"/>
    <property type="molecule type" value="Genomic_DNA"/>
</dbReference>
<accession>B3PMV0</accession>
<gene>
    <name evidence="1" type="ordered locus">MARTH_orf536</name>
</gene>
<reference evidence="1 2" key="1">
    <citation type="journal article" date="2008" name="Infect. Immun.">
        <title>Genome of Mycoplasma arthritidis.</title>
        <authorList>
            <person name="Dybvig K."/>
            <person name="Zuhua C."/>
            <person name="Lao P."/>
            <person name="Jordan D.S."/>
            <person name="French C.T."/>
            <person name="Tu A.H."/>
            <person name="Loraine A.E."/>
        </authorList>
    </citation>
    <scope>NUCLEOTIDE SEQUENCE [LARGE SCALE GENOMIC DNA]</scope>
    <source>
        <strain evidence="1 2">158L3-1</strain>
    </source>
</reference>
<dbReference type="eggNOG" id="ENOG5030N09">
    <property type="taxonomic scope" value="Bacteria"/>
</dbReference>
<dbReference type="RefSeq" id="WP_012498309.1">
    <property type="nucleotide sequence ID" value="NC_011025.1"/>
</dbReference>
<proteinExistence type="predicted"/>
<organism evidence="1 2">
    <name type="scientific">Metamycoplasma arthritidis (strain 158L3-1)</name>
    <name type="common">Mycoplasma arthritidis</name>
    <dbReference type="NCBI Taxonomy" id="243272"/>
    <lineage>
        <taxon>Bacteria</taxon>
        <taxon>Bacillati</taxon>
        <taxon>Mycoplasmatota</taxon>
        <taxon>Mycoplasmoidales</taxon>
        <taxon>Metamycoplasmataceae</taxon>
        <taxon>Metamycoplasma</taxon>
    </lineage>
</organism>
<protein>
    <submittedName>
        <fullName evidence="1">Hypothetical membrane protein</fullName>
    </submittedName>
</protein>
<dbReference type="Proteomes" id="UP000008812">
    <property type="component" value="Chromosome"/>
</dbReference>
<dbReference type="HOGENOM" id="CLU_273184_0_0_14"/>
<keyword evidence="2" id="KW-1185">Reference proteome</keyword>
<evidence type="ECO:0000313" key="2">
    <source>
        <dbReference type="Proteomes" id="UP000008812"/>
    </source>
</evidence>
<dbReference type="KEGG" id="mat:MARTH_orf536"/>
<evidence type="ECO:0000313" key="1">
    <source>
        <dbReference type="EMBL" id="ACF07352.1"/>
    </source>
</evidence>
<sequence>MKKNYKIISVLLGSLLPITIIPSVLGIAISSKKNLVDKGLYFKNEYFTNYSNFENHIRNEIKETQQYDEKTIYYASNINKQFDSELSLNKFLYNNIKSHDVSLSKDNKLYANNSNLPLTNQQINELDFNNSNSNTRVYLGKDNVAYETEEEAKLSYFNSAQFYKFNNKFYKNKESIINELILEYNKIKSSSANDENKQLEELKKIYKLEDTSFMRFNAPNGVISNVDFTKNGALDQNLVKKFINSNVKRYIKWKDKIYGIEDFIQNHFNKLAWKDSSIIKVKSTKANKKYLVDVDKTEDANFYGDYILTSPSDDIKDFKNYSKWSKRKRNENIIDYHESIYKEIVNKFVSNLMMTVNNYLLDKKIEENKDGKAELLKKFHENFSIFNFLPLSEEAQNLINHLQTLRIDDSKHANLWEKFEDILKLMKNGKRGSFFNQLNIIYFSGLAYFAKYNASSVIVSLFKKYFRNLISKMNEYLSEALGDLYTDKDGKKINLLDAYNLGDYSLDLDVNNDFFISHLANNDNIINAISTINLASLNAMNTSSLLPFDDSGLLKKDSARHNYDKLEKLYDKYSLRSKKESNYIFDNNKGDYEVNKDIKGNHIASNALQYYNYQSAQSLNNYLRDEFLNSLANIDYSRYASNNRIMKNCEFGFDYYKKVTIEYHKEHNFASTVISQLENLSYKNQDDIKSLQDTIKNLKKDDLKKYINSKTMTGHKLELNKLVYEDQKTDVVDKINSAVQVAGGIIQTAGAISQLYFSIQASGINQPLNIVKSVQGLVGSVMGTLSSVPGLAIAAAAIDIVFTIITQLIGEKTQSDYVYSQTGNPKSQYIWDGGITTSRLWGFWQTEDATISKAKLLEPIQFMPEFSTDFYYYDGKRYQDHQTSVLEKDLICDVLTNNDQEFMKANNLEYLYSFESTAQGENNRYFTKMADLENELLANNAQKLKDWYKSSSGTINILDKSKNITNVKDLFEKLKEIISNDLRATLLVQLPKLNSENIPLDQISDQSKREKFSLEKLITLINNINKNHDLLESKDLLLFDGNLKDENKKSYLYDIKNLEKITKIFINKFNVTSKIVSKIMFSFNNKYDELNEAIKTKIYSILNNQKERIYFASYDDAFKHLMQLQYLAIDKKIIKENEMHKFIYQDKEFTTIEEAIEYCKKFIKSADEYVKTKGEENE</sequence>
<dbReference type="STRING" id="243272.MARTH_orf536"/>
<dbReference type="AlphaFoldDB" id="B3PMV0"/>
<name>B3PMV0_META1</name>